<dbReference type="GeneID" id="18931464"/>
<organism evidence="3">
    <name type="scientific">Melampsora larici-populina (strain 98AG31 / pathotype 3-4-7)</name>
    <name type="common">Poplar leaf rust fungus</name>
    <dbReference type="NCBI Taxonomy" id="747676"/>
    <lineage>
        <taxon>Eukaryota</taxon>
        <taxon>Fungi</taxon>
        <taxon>Dikarya</taxon>
        <taxon>Basidiomycota</taxon>
        <taxon>Pucciniomycotina</taxon>
        <taxon>Pucciniomycetes</taxon>
        <taxon>Pucciniales</taxon>
        <taxon>Melampsoraceae</taxon>
        <taxon>Melampsora</taxon>
    </lineage>
</organism>
<keyword evidence="3" id="KW-1185">Reference proteome</keyword>
<dbReference type="HOGENOM" id="CLU_121539_0_0_1"/>
<evidence type="ECO:0000313" key="3">
    <source>
        <dbReference type="Proteomes" id="UP000001072"/>
    </source>
</evidence>
<evidence type="ECO:0000256" key="1">
    <source>
        <dbReference type="SAM" id="MobiDB-lite"/>
    </source>
</evidence>
<feature type="compositionally biased region" description="Basic and acidic residues" evidence="1">
    <location>
        <begin position="7"/>
        <end position="19"/>
    </location>
</feature>
<protein>
    <submittedName>
        <fullName evidence="2">Uncharacterized protein</fullName>
    </submittedName>
</protein>
<dbReference type="EMBL" id="GL883346">
    <property type="protein sequence ID" value="EGF97069.1"/>
    <property type="molecule type" value="Genomic_DNA"/>
</dbReference>
<feature type="compositionally biased region" description="Polar residues" evidence="1">
    <location>
        <begin position="20"/>
        <end position="30"/>
    </location>
</feature>
<feature type="region of interest" description="Disordered" evidence="1">
    <location>
        <begin position="60"/>
        <end position="111"/>
    </location>
</feature>
<reference evidence="3" key="1">
    <citation type="journal article" date="2011" name="Proc. Natl. Acad. Sci. U.S.A.">
        <title>Obligate biotrophy features unraveled by the genomic analysis of rust fungi.</title>
        <authorList>
            <person name="Duplessis S."/>
            <person name="Cuomo C.A."/>
            <person name="Lin Y.-C."/>
            <person name="Aerts A."/>
            <person name="Tisserant E."/>
            <person name="Veneault-Fourrey C."/>
            <person name="Joly D.L."/>
            <person name="Hacquard S."/>
            <person name="Amselem J."/>
            <person name="Cantarel B.L."/>
            <person name="Chiu R."/>
            <person name="Coutinho P.M."/>
            <person name="Feau N."/>
            <person name="Field M."/>
            <person name="Frey P."/>
            <person name="Gelhaye E."/>
            <person name="Goldberg J."/>
            <person name="Grabherr M.G."/>
            <person name="Kodira C.D."/>
            <person name="Kohler A."/>
            <person name="Kuees U."/>
            <person name="Lindquist E.A."/>
            <person name="Lucas S.M."/>
            <person name="Mago R."/>
            <person name="Mauceli E."/>
            <person name="Morin E."/>
            <person name="Murat C."/>
            <person name="Pangilinan J.L."/>
            <person name="Park R."/>
            <person name="Pearson M."/>
            <person name="Quesneville H."/>
            <person name="Rouhier N."/>
            <person name="Sakthikumar S."/>
            <person name="Salamov A.A."/>
            <person name="Schmutz J."/>
            <person name="Selles B."/>
            <person name="Shapiro H."/>
            <person name="Tanguay P."/>
            <person name="Tuskan G.A."/>
            <person name="Henrissat B."/>
            <person name="Van de Peer Y."/>
            <person name="Rouze P."/>
            <person name="Ellis J.G."/>
            <person name="Dodds P.N."/>
            <person name="Schein J.E."/>
            <person name="Zhong S."/>
            <person name="Hamelin R.C."/>
            <person name="Grigoriev I.V."/>
            <person name="Szabo L.J."/>
            <person name="Martin F."/>
        </authorList>
    </citation>
    <scope>NUCLEOTIDE SEQUENCE [LARGE SCALE GENOMIC DNA]</scope>
    <source>
        <strain evidence="3">98AG31 / pathotype 3-4-7</strain>
    </source>
</reference>
<accession>F4SE57</accession>
<evidence type="ECO:0000313" key="2">
    <source>
        <dbReference type="EMBL" id="EGF97069.1"/>
    </source>
</evidence>
<dbReference type="AlphaFoldDB" id="F4SE57"/>
<dbReference type="VEuPathDB" id="FungiDB:MELLADRAFT_70238"/>
<dbReference type="KEGG" id="mlr:MELLADRAFT_70238"/>
<proteinExistence type="predicted"/>
<name>F4SE57_MELLP</name>
<dbReference type="RefSeq" id="XP_007419662.1">
    <property type="nucleotide sequence ID" value="XM_007419600.1"/>
</dbReference>
<dbReference type="InParanoid" id="F4SE57"/>
<feature type="compositionally biased region" description="Acidic residues" evidence="1">
    <location>
        <begin position="91"/>
        <end position="103"/>
    </location>
</feature>
<feature type="region of interest" description="Disordered" evidence="1">
    <location>
        <begin position="1"/>
        <end position="32"/>
    </location>
</feature>
<dbReference type="Proteomes" id="UP000001072">
    <property type="component" value="Unassembled WGS sequence"/>
</dbReference>
<gene>
    <name evidence="2" type="ORF">MELLADRAFT_70238</name>
</gene>
<sequence length="170" mass="19666">MAMRPSQDLKRQFEGDSVNRQDSSQSSKQLSEWDKIEEEYCAKACDSLVRALIQQPDVAMPSTSAATDNDHAIHGNEGFYGFDYEQPDSPPYDESDSETESYDSEQSIASDTDLGVAQKAGEYNQRRRIREVRQWEEILESMFKIFMRCKLLTFDWSQAETWNFDTKDQC</sequence>